<keyword evidence="5" id="KW-1185">Reference proteome</keyword>
<evidence type="ECO:0000256" key="1">
    <source>
        <dbReference type="SAM" id="Coils"/>
    </source>
</evidence>
<evidence type="ECO:0000313" key="5">
    <source>
        <dbReference type="Proteomes" id="UP000528555"/>
    </source>
</evidence>
<keyword evidence="2" id="KW-1133">Transmembrane helix</keyword>
<keyword evidence="2" id="KW-0812">Transmembrane</keyword>
<feature type="coiled-coil region" evidence="1">
    <location>
        <begin position="84"/>
        <end position="113"/>
    </location>
</feature>
<dbReference type="AlphaFoldDB" id="A0A850HHI9"/>
<accession>A0A850HHI9</accession>
<dbReference type="Proteomes" id="UP000701680">
    <property type="component" value="Unassembled WGS sequence"/>
</dbReference>
<name>A0A850HHI9_9FIRM</name>
<reference evidence="4" key="2">
    <citation type="submission" date="2020-02" db="EMBL/GenBank/DDBJ databases">
        <authorList>
            <person name="Littmann E."/>
            <person name="Sorbara M."/>
        </authorList>
    </citation>
    <scope>NUCLEOTIDE SEQUENCE</scope>
    <source>
        <strain evidence="4">MSK.17.11</strain>
        <strain evidence="3">MSK.17.38</strain>
    </source>
</reference>
<evidence type="ECO:0000313" key="3">
    <source>
        <dbReference type="EMBL" id="NSK14931.1"/>
    </source>
</evidence>
<keyword evidence="1" id="KW-0175">Coiled coil</keyword>
<dbReference type="Proteomes" id="UP000528555">
    <property type="component" value="Unassembled WGS sequence"/>
</dbReference>
<feature type="transmembrane region" description="Helical" evidence="2">
    <location>
        <begin position="115"/>
        <end position="136"/>
    </location>
</feature>
<sequence length="303" mass="35349">MDKNIDKQGQDKMKKDRLEQDLRNAYLELSDIEEKSVRQDKTLEVPEGAKERVRLKMEEQIEKIRREEAYTHLSEEDRYALELGRKLIKEKESAEAEKDKEKAEKKFGRKRRRRIAAMGTVAAALALTIGITGIGGPERAKEIVGQLVREREVEKINSDESNLTITEENEEEAYQLLSDELGTEPVRVFGGSEQLKFDRMEYDKELQVAELYYNFGKEDTMIFFVNASYGVASFGIDVEDSLTDTHQKRIKDEDIVIKEYTTPKNKKRYLASFDYMGLEYYIFGTMEKVDFEKTLNNLKFLWK</sequence>
<evidence type="ECO:0008006" key="7">
    <source>
        <dbReference type="Google" id="ProtNLM"/>
    </source>
</evidence>
<dbReference type="EMBL" id="JAAIUO010000005">
    <property type="protein sequence ID" value="NSK14931.1"/>
    <property type="molecule type" value="Genomic_DNA"/>
</dbReference>
<dbReference type="RefSeq" id="WP_173814819.1">
    <property type="nucleotide sequence ID" value="NZ_JAAITX010000005.1"/>
</dbReference>
<keyword evidence="2" id="KW-0472">Membrane</keyword>
<dbReference type="EMBL" id="JAAITX010000005">
    <property type="protein sequence ID" value="NVH58705.1"/>
    <property type="molecule type" value="Genomic_DNA"/>
</dbReference>
<proteinExistence type="predicted"/>
<gene>
    <name evidence="4" type="ORF">G5A66_08615</name>
    <name evidence="3" type="ORF">G5A75_08635</name>
</gene>
<protein>
    <recommendedName>
        <fullName evidence="7">DUF4367 domain-containing protein</fullName>
    </recommendedName>
</protein>
<organism evidence="4 5">
    <name type="scientific">Dorea phocaeensis</name>
    <dbReference type="NCBI Taxonomy" id="2040291"/>
    <lineage>
        <taxon>Bacteria</taxon>
        <taxon>Bacillati</taxon>
        <taxon>Bacillota</taxon>
        <taxon>Clostridia</taxon>
        <taxon>Lachnospirales</taxon>
        <taxon>Lachnospiraceae</taxon>
        <taxon>Dorea</taxon>
    </lineage>
</organism>
<evidence type="ECO:0000313" key="4">
    <source>
        <dbReference type="EMBL" id="NVH58705.1"/>
    </source>
</evidence>
<evidence type="ECO:0000256" key="2">
    <source>
        <dbReference type="SAM" id="Phobius"/>
    </source>
</evidence>
<reference evidence="5 6" key="1">
    <citation type="journal article" date="2020" name="Cell Host Microbe">
        <title>Functional and Genomic Variation between Human-Derived Isolates of Lachnospiraceae Reveals Inter- and Intra-Species Diversity.</title>
        <authorList>
            <person name="Sorbara M.T."/>
            <person name="Littmann E.R."/>
            <person name="Fontana E."/>
            <person name="Moody T.U."/>
            <person name="Kohout C.E."/>
            <person name="Gjonbalaj M."/>
            <person name="Eaton V."/>
            <person name="Seok R."/>
            <person name="Leiner I.M."/>
            <person name="Pamer E.G."/>
        </authorList>
    </citation>
    <scope>NUCLEOTIDE SEQUENCE [LARGE SCALE GENOMIC DNA]</scope>
    <source>
        <strain evidence="4 5">MSK.17.11</strain>
        <strain evidence="3 6">MSK.17.38</strain>
    </source>
</reference>
<evidence type="ECO:0000313" key="6">
    <source>
        <dbReference type="Proteomes" id="UP000701680"/>
    </source>
</evidence>
<comment type="caution">
    <text evidence="4">The sequence shown here is derived from an EMBL/GenBank/DDBJ whole genome shotgun (WGS) entry which is preliminary data.</text>
</comment>